<comment type="similarity">
    <text evidence="1">Belongs to the UPF0355 family.</text>
</comment>
<comment type="caution">
    <text evidence="3">The sequence shown here is derived from an EMBL/GenBank/DDBJ whole genome shotgun (WGS) entry which is preliminary data.</text>
</comment>
<dbReference type="RefSeq" id="WP_344703775.1">
    <property type="nucleotide sequence ID" value="NZ_BAABCK010000065.1"/>
</dbReference>
<dbReference type="InterPro" id="IPR025889">
    <property type="entry name" value="GSP17M-like_dom"/>
</dbReference>
<evidence type="ECO:0000313" key="3">
    <source>
        <dbReference type="EMBL" id="GAA3730629.1"/>
    </source>
</evidence>
<organism evidence="3 4">
    <name type="scientific">Salinicoccus jeotgali</name>
    <dbReference type="NCBI Taxonomy" id="381634"/>
    <lineage>
        <taxon>Bacteria</taxon>
        <taxon>Bacillati</taxon>
        <taxon>Bacillota</taxon>
        <taxon>Bacilli</taxon>
        <taxon>Bacillales</taxon>
        <taxon>Staphylococcaceae</taxon>
        <taxon>Salinicoccus</taxon>
    </lineage>
</organism>
<evidence type="ECO:0000256" key="1">
    <source>
        <dbReference type="ARBA" id="ARBA00008128"/>
    </source>
</evidence>
<sequence length="116" mass="13388">MKPFIRLYKDQDVFQQAVDTLINNDVNRSDIYILSYDYDYTKEIVSKMGINTAGVIEMGVKESIKATLEDKDTTMRKQFQDFGFSEDEAERYATSSNEGETVLIVTNNTDLEKYLD</sequence>
<proteinExistence type="inferred from homology"/>
<name>A0ABP7F8N1_9STAP</name>
<evidence type="ECO:0000259" key="2">
    <source>
        <dbReference type="Pfam" id="PF11181"/>
    </source>
</evidence>
<dbReference type="Proteomes" id="UP001500920">
    <property type="component" value="Unassembled WGS sequence"/>
</dbReference>
<evidence type="ECO:0000313" key="4">
    <source>
        <dbReference type="Proteomes" id="UP001500920"/>
    </source>
</evidence>
<accession>A0ABP7F8N1</accession>
<gene>
    <name evidence="3" type="ORF">GCM10022378_18730</name>
</gene>
<feature type="domain" description="General stress protein 17M-like" evidence="2">
    <location>
        <begin position="3"/>
        <end position="95"/>
    </location>
</feature>
<protein>
    <submittedName>
        <fullName evidence="3">General stress protein</fullName>
    </submittedName>
</protein>
<keyword evidence="4" id="KW-1185">Reference proteome</keyword>
<reference evidence="4" key="1">
    <citation type="journal article" date="2019" name="Int. J. Syst. Evol. Microbiol.">
        <title>The Global Catalogue of Microorganisms (GCM) 10K type strain sequencing project: providing services to taxonomists for standard genome sequencing and annotation.</title>
        <authorList>
            <consortium name="The Broad Institute Genomics Platform"/>
            <consortium name="The Broad Institute Genome Sequencing Center for Infectious Disease"/>
            <person name="Wu L."/>
            <person name="Ma J."/>
        </authorList>
    </citation>
    <scope>NUCLEOTIDE SEQUENCE [LARGE SCALE GENOMIC DNA]</scope>
    <source>
        <strain evidence="4">JCM 16981</strain>
    </source>
</reference>
<dbReference type="Pfam" id="PF11181">
    <property type="entry name" value="YflT"/>
    <property type="match status" value="1"/>
</dbReference>
<dbReference type="EMBL" id="BAABCK010000065">
    <property type="protein sequence ID" value="GAA3730629.1"/>
    <property type="molecule type" value="Genomic_DNA"/>
</dbReference>